<dbReference type="PANTHER" id="PTHR34598">
    <property type="entry name" value="BLL6449 PROTEIN"/>
    <property type="match status" value="1"/>
</dbReference>
<protein>
    <recommendedName>
        <fullName evidence="4">7alpha-cephem-methoxylase P8 chain related protein</fullName>
    </recommendedName>
</protein>
<evidence type="ECO:0000256" key="1">
    <source>
        <dbReference type="ARBA" id="ARBA00023604"/>
    </source>
</evidence>
<keyword evidence="3" id="KW-1185">Reference proteome</keyword>
<dbReference type="AlphaFoldDB" id="A0A9W9T2V3"/>
<dbReference type="GO" id="GO:0016491">
    <property type="term" value="F:oxidoreductase activity"/>
    <property type="evidence" value="ECO:0007669"/>
    <property type="project" value="InterPro"/>
</dbReference>
<reference evidence="2" key="1">
    <citation type="submission" date="2022-11" db="EMBL/GenBank/DDBJ databases">
        <authorList>
            <person name="Petersen C."/>
        </authorList>
    </citation>
    <scope>NUCLEOTIDE SEQUENCE</scope>
    <source>
        <strain evidence="2">IBT 16849</strain>
    </source>
</reference>
<organism evidence="2 3">
    <name type="scientific">Penicillium cf. griseofulvum</name>
    <dbReference type="NCBI Taxonomy" id="2972120"/>
    <lineage>
        <taxon>Eukaryota</taxon>
        <taxon>Fungi</taxon>
        <taxon>Dikarya</taxon>
        <taxon>Ascomycota</taxon>
        <taxon>Pezizomycotina</taxon>
        <taxon>Eurotiomycetes</taxon>
        <taxon>Eurotiomycetidae</taxon>
        <taxon>Eurotiales</taxon>
        <taxon>Aspergillaceae</taxon>
        <taxon>Penicillium</taxon>
    </lineage>
</organism>
<accession>A0A9W9T2V3</accession>
<dbReference type="PANTHER" id="PTHR34598:SF3">
    <property type="entry name" value="OXIDOREDUCTASE AN1597"/>
    <property type="match status" value="1"/>
</dbReference>
<evidence type="ECO:0000313" key="3">
    <source>
        <dbReference type="Proteomes" id="UP001150879"/>
    </source>
</evidence>
<dbReference type="OrthoDB" id="412788at2759"/>
<dbReference type="InterPro" id="IPR044053">
    <property type="entry name" value="AsaB-like"/>
</dbReference>
<dbReference type="Proteomes" id="UP001150879">
    <property type="component" value="Unassembled WGS sequence"/>
</dbReference>
<dbReference type="EMBL" id="JAPQKP010000002">
    <property type="protein sequence ID" value="KAJ5207306.1"/>
    <property type="molecule type" value="Genomic_DNA"/>
</dbReference>
<evidence type="ECO:0008006" key="4">
    <source>
        <dbReference type="Google" id="ProtNLM"/>
    </source>
</evidence>
<gene>
    <name evidence="2" type="ORF">N7472_003754</name>
</gene>
<sequence length="315" mass="35652">MASAAIQLPGAHGSLLSEKPGVSISEKPHHVQTTLNYFKENEDGSPPAPSYVGRPETYDRPVYPQSATIHDISGHELDYKLDSHGFQLYYHESQEKDFLDDEKIKTAYYAETEQLLKDAYAILKPQNFSDETNNDLHSTGASRIFIFDHTVRRSQTDKSIGAQLRGPVQRVHVDQSYSASKSRVAFHLPDDAPELLKGRYQIINVWRPIKTILKDPLAVADAHSVPDSDLVPIGLIYPDREGETYAVKPDPNIKWYYRYGQTPDLVTLIKCFDSKVDGRARRVPHTAFVNPETEHEAGRESIEVRALVFHPEDRD</sequence>
<comment type="caution">
    <text evidence="2">The sequence shown here is derived from an EMBL/GenBank/DDBJ whole genome shotgun (WGS) entry which is preliminary data.</text>
</comment>
<evidence type="ECO:0000313" key="2">
    <source>
        <dbReference type="EMBL" id="KAJ5207306.1"/>
    </source>
</evidence>
<dbReference type="NCBIfam" id="NF041278">
    <property type="entry name" value="CmcJ_NvfI_EfuI"/>
    <property type="match status" value="1"/>
</dbReference>
<name>A0A9W9T2V3_9EURO</name>
<reference evidence="2" key="2">
    <citation type="journal article" date="2023" name="IMA Fungus">
        <title>Comparative genomic study of the Penicillium genus elucidates a diverse pangenome and 15 lateral gene transfer events.</title>
        <authorList>
            <person name="Petersen C."/>
            <person name="Sorensen T."/>
            <person name="Nielsen M.R."/>
            <person name="Sondergaard T.E."/>
            <person name="Sorensen J.L."/>
            <person name="Fitzpatrick D.A."/>
            <person name="Frisvad J.C."/>
            <person name="Nielsen K.L."/>
        </authorList>
    </citation>
    <scope>NUCLEOTIDE SEQUENCE</scope>
    <source>
        <strain evidence="2">IBT 16849</strain>
    </source>
</reference>
<proteinExistence type="inferred from homology"/>
<comment type="similarity">
    <text evidence="1">Belongs to the asaB hydroxylase/desaturase family.</text>
</comment>